<name>A0AAV5MW70_9ROSI</name>
<dbReference type="EMBL" id="BPVZ01002067">
    <property type="protein sequence ID" value="GKV53857.1"/>
    <property type="molecule type" value="Genomic_DNA"/>
</dbReference>
<keyword evidence="1" id="KW-1133">Transmembrane helix</keyword>
<feature type="transmembrane region" description="Helical" evidence="1">
    <location>
        <begin position="12"/>
        <end position="33"/>
    </location>
</feature>
<evidence type="ECO:0000313" key="3">
    <source>
        <dbReference type="Proteomes" id="UP001054252"/>
    </source>
</evidence>
<keyword evidence="1" id="KW-0472">Membrane</keyword>
<dbReference type="Proteomes" id="UP001054252">
    <property type="component" value="Unassembled WGS sequence"/>
</dbReference>
<dbReference type="AlphaFoldDB" id="A0AAV5MW70"/>
<keyword evidence="1" id="KW-0812">Transmembrane</keyword>
<evidence type="ECO:0000313" key="2">
    <source>
        <dbReference type="EMBL" id="GKV53857.1"/>
    </source>
</evidence>
<comment type="caution">
    <text evidence="2">The sequence shown here is derived from an EMBL/GenBank/DDBJ whole genome shotgun (WGS) entry which is preliminary data.</text>
</comment>
<keyword evidence="3" id="KW-1185">Reference proteome</keyword>
<feature type="non-terminal residue" evidence="2">
    <location>
        <position position="51"/>
    </location>
</feature>
<accession>A0AAV5MW70</accession>
<protein>
    <submittedName>
        <fullName evidence="2">Uncharacterized protein</fullName>
    </submittedName>
</protein>
<reference evidence="2 3" key="1">
    <citation type="journal article" date="2021" name="Commun. Biol.">
        <title>The genome of Shorea leprosula (Dipterocarpaceae) highlights the ecological relevance of drought in aseasonal tropical rainforests.</title>
        <authorList>
            <person name="Ng K.K.S."/>
            <person name="Kobayashi M.J."/>
            <person name="Fawcett J.A."/>
            <person name="Hatakeyama M."/>
            <person name="Paape T."/>
            <person name="Ng C.H."/>
            <person name="Ang C.C."/>
            <person name="Tnah L.H."/>
            <person name="Lee C.T."/>
            <person name="Nishiyama T."/>
            <person name="Sese J."/>
            <person name="O'Brien M.J."/>
            <person name="Copetti D."/>
            <person name="Mohd Noor M.I."/>
            <person name="Ong R.C."/>
            <person name="Putra M."/>
            <person name="Sireger I.Z."/>
            <person name="Indrioko S."/>
            <person name="Kosugi Y."/>
            <person name="Izuno A."/>
            <person name="Isagi Y."/>
            <person name="Lee S.L."/>
            <person name="Shimizu K.K."/>
        </authorList>
    </citation>
    <scope>NUCLEOTIDE SEQUENCE [LARGE SCALE GENOMIC DNA]</scope>
    <source>
        <strain evidence="2">214</strain>
    </source>
</reference>
<organism evidence="2 3">
    <name type="scientific">Rubroshorea leprosula</name>
    <dbReference type="NCBI Taxonomy" id="152421"/>
    <lineage>
        <taxon>Eukaryota</taxon>
        <taxon>Viridiplantae</taxon>
        <taxon>Streptophyta</taxon>
        <taxon>Embryophyta</taxon>
        <taxon>Tracheophyta</taxon>
        <taxon>Spermatophyta</taxon>
        <taxon>Magnoliopsida</taxon>
        <taxon>eudicotyledons</taxon>
        <taxon>Gunneridae</taxon>
        <taxon>Pentapetalae</taxon>
        <taxon>rosids</taxon>
        <taxon>malvids</taxon>
        <taxon>Malvales</taxon>
        <taxon>Dipterocarpaceae</taxon>
        <taxon>Rubroshorea</taxon>
    </lineage>
</organism>
<gene>
    <name evidence="2" type="ORF">SLEP1_g60370</name>
</gene>
<sequence>MASVTPSLVSLLFSARISGLTVAALVLSWALLFKSSFLPHSSSPQEGLIYA</sequence>
<evidence type="ECO:0000256" key="1">
    <source>
        <dbReference type="SAM" id="Phobius"/>
    </source>
</evidence>
<proteinExistence type="predicted"/>